<keyword evidence="3 6" id="KW-0812">Transmembrane</keyword>
<dbReference type="GO" id="GO:0005524">
    <property type="term" value="F:ATP binding"/>
    <property type="evidence" value="ECO:0007669"/>
    <property type="project" value="UniProtKB-KW"/>
</dbReference>
<evidence type="ECO:0000313" key="9">
    <source>
        <dbReference type="Proteomes" id="UP001320420"/>
    </source>
</evidence>
<feature type="transmembrane region" description="Helical" evidence="6">
    <location>
        <begin position="255"/>
        <end position="272"/>
    </location>
</feature>
<organism evidence="8 9">
    <name type="scientific">Diatrype stigma</name>
    <dbReference type="NCBI Taxonomy" id="117547"/>
    <lineage>
        <taxon>Eukaryota</taxon>
        <taxon>Fungi</taxon>
        <taxon>Dikarya</taxon>
        <taxon>Ascomycota</taxon>
        <taxon>Pezizomycotina</taxon>
        <taxon>Sordariomycetes</taxon>
        <taxon>Xylariomycetidae</taxon>
        <taxon>Xylariales</taxon>
        <taxon>Diatrypaceae</taxon>
        <taxon>Diatrype</taxon>
    </lineage>
</organism>
<keyword evidence="5 6" id="KW-0472">Membrane</keyword>
<evidence type="ECO:0000256" key="5">
    <source>
        <dbReference type="ARBA" id="ARBA00023136"/>
    </source>
</evidence>
<sequence length="315" mass="35756">MTTSVLIQQFDMVLALNPGGNTFYFGPIGENGRDVIEYFAERGAVCPPAKNVAEFILETAARPHRRPDGSKVDWNEEWLRSEQARRVVEEIDRVSQRRALAQPSGTATATEQEQKQQYREYAAPAWRQTVELTKRVFRQQWRDPSYVYGKLFVAVVMGIFNGFTFWQLGHTVQDMQNRMFTCFLIVTIPPTIVNAVVPKFDDNLALWQAREYPARIYGWAALCTANILAEVPTAVVSALLYWVLWYWATGLPTESAASGYTFLMSVLVYLFMSSWGQWICAFAPSFTVISNVSFVCLLVTCLNRLSAPPFPSELN</sequence>
<evidence type="ECO:0000313" key="8">
    <source>
        <dbReference type="EMBL" id="KAK7755321.1"/>
    </source>
</evidence>
<evidence type="ECO:0000256" key="2">
    <source>
        <dbReference type="ARBA" id="ARBA00022448"/>
    </source>
</evidence>
<keyword evidence="9" id="KW-1185">Reference proteome</keyword>
<dbReference type="GO" id="GO:0016020">
    <property type="term" value="C:membrane"/>
    <property type="evidence" value="ECO:0007669"/>
    <property type="project" value="UniProtKB-SubCell"/>
</dbReference>
<dbReference type="Pfam" id="PF01061">
    <property type="entry name" value="ABC2_membrane"/>
    <property type="match status" value="1"/>
</dbReference>
<feature type="transmembrane region" description="Helical" evidence="6">
    <location>
        <begin position="178"/>
        <end position="197"/>
    </location>
</feature>
<protein>
    <submittedName>
        <fullName evidence="8">ATP-binding cassette transporter snq2</fullName>
    </submittedName>
</protein>
<evidence type="ECO:0000259" key="7">
    <source>
        <dbReference type="Pfam" id="PF01061"/>
    </source>
</evidence>
<proteinExistence type="predicted"/>
<comment type="caution">
    <text evidence="8">The sequence shown here is derived from an EMBL/GenBank/DDBJ whole genome shotgun (WGS) entry which is preliminary data.</text>
</comment>
<keyword evidence="4 6" id="KW-1133">Transmembrane helix</keyword>
<evidence type="ECO:0000256" key="3">
    <source>
        <dbReference type="ARBA" id="ARBA00022692"/>
    </source>
</evidence>
<feature type="domain" description="ABC-2 type transporter transmembrane" evidence="7">
    <location>
        <begin position="128"/>
        <end position="301"/>
    </location>
</feature>
<evidence type="ECO:0000256" key="4">
    <source>
        <dbReference type="ARBA" id="ARBA00022989"/>
    </source>
</evidence>
<dbReference type="PANTHER" id="PTHR19241">
    <property type="entry name" value="ATP-BINDING CASSETTE TRANSPORTER"/>
    <property type="match status" value="1"/>
</dbReference>
<feature type="transmembrane region" description="Helical" evidence="6">
    <location>
        <begin position="279"/>
        <end position="305"/>
    </location>
</feature>
<evidence type="ECO:0000256" key="1">
    <source>
        <dbReference type="ARBA" id="ARBA00004141"/>
    </source>
</evidence>
<keyword evidence="8" id="KW-0547">Nucleotide-binding</keyword>
<name>A0AAN9UWT3_9PEZI</name>
<evidence type="ECO:0000256" key="6">
    <source>
        <dbReference type="SAM" id="Phobius"/>
    </source>
</evidence>
<keyword evidence="8" id="KW-0067">ATP-binding</keyword>
<dbReference type="Proteomes" id="UP001320420">
    <property type="component" value="Unassembled WGS sequence"/>
</dbReference>
<feature type="transmembrane region" description="Helical" evidence="6">
    <location>
        <begin position="147"/>
        <end position="166"/>
    </location>
</feature>
<gene>
    <name evidence="8" type="primary">SNQ2_2</name>
    <name evidence="8" type="ORF">SLS62_002828</name>
</gene>
<accession>A0AAN9UWT3</accession>
<keyword evidence="2" id="KW-0813">Transport</keyword>
<dbReference type="EMBL" id="JAKJXP020000014">
    <property type="protein sequence ID" value="KAK7755321.1"/>
    <property type="molecule type" value="Genomic_DNA"/>
</dbReference>
<dbReference type="InterPro" id="IPR013525">
    <property type="entry name" value="ABC2_TM"/>
</dbReference>
<dbReference type="AlphaFoldDB" id="A0AAN9UWT3"/>
<dbReference type="GO" id="GO:0140359">
    <property type="term" value="F:ABC-type transporter activity"/>
    <property type="evidence" value="ECO:0007669"/>
    <property type="project" value="InterPro"/>
</dbReference>
<feature type="transmembrane region" description="Helical" evidence="6">
    <location>
        <begin position="217"/>
        <end position="243"/>
    </location>
</feature>
<reference evidence="8 9" key="1">
    <citation type="submission" date="2024-02" db="EMBL/GenBank/DDBJ databases">
        <title>De novo assembly and annotation of 12 fungi associated with fruit tree decline syndrome in Ontario, Canada.</title>
        <authorList>
            <person name="Sulman M."/>
            <person name="Ellouze W."/>
            <person name="Ilyukhin E."/>
        </authorList>
    </citation>
    <scope>NUCLEOTIDE SEQUENCE [LARGE SCALE GENOMIC DNA]</scope>
    <source>
        <strain evidence="8 9">M11/M66-122</strain>
    </source>
</reference>
<comment type="subcellular location">
    <subcellularLocation>
        <location evidence="1">Membrane</location>
        <topology evidence="1">Multi-pass membrane protein</topology>
    </subcellularLocation>
</comment>